<accession>A0ABU9I245</accession>
<sequence length="108" mass="12250">MKILNIILSIYIIMLTAYPCADKHNDVLGKSSQSQSSSQHNHSHDEETDLCSPFCVCNCCGQQTLTFLEIQSFQFLVQFQEIKSSISFYKSASFSNFFGSIWQPPQLV</sequence>
<keyword evidence="2" id="KW-1185">Reference proteome</keyword>
<protein>
    <submittedName>
        <fullName evidence="1">DUF6660 family protein</fullName>
    </submittedName>
</protein>
<comment type="caution">
    <text evidence="1">The sequence shown here is derived from an EMBL/GenBank/DDBJ whole genome shotgun (WGS) entry which is preliminary data.</text>
</comment>
<evidence type="ECO:0000313" key="1">
    <source>
        <dbReference type="EMBL" id="MEL1246480.1"/>
    </source>
</evidence>
<gene>
    <name evidence="1" type="ORF">AAEO58_00325</name>
</gene>
<dbReference type="Pfam" id="PF20365">
    <property type="entry name" value="DUF6660"/>
    <property type="match status" value="1"/>
</dbReference>
<proteinExistence type="predicted"/>
<dbReference type="InterPro" id="IPR046601">
    <property type="entry name" value="DUF6660"/>
</dbReference>
<dbReference type="Proteomes" id="UP001393056">
    <property type="component" value="Unassembled WGS sequence"/>
</dbReference>
<name>A0ABU9I245_9FLAO</name>
<dbReference type="RefSeq" id="WP_225875131.1">
    <property type="nucleotide sequence ID" value="NZ_JBBYHT010000001.1"/>
</dbReference>
<dbReference type="EMBL" id="JBBYHT010000001">
    <property type="protein sequence ID" value="MEL1246480.1"/>
    <property type="molecule type" value="Genomic_DNA"/>
</dbReference>
<reference evidence="1 2" key="1">
    <citation type="submission" date="2024-04" db="EMBL/GenBank/DDBJ databases">
        <title>Flavobacterium sp. DGU41 16S ribosomal RNA gene Genome sequencing and assembly.</title>
        <authorList>
            <person name="Park S."/>
        </authorList>
    </citation>
    <scope>NUCLEOTIDE SEQUENCE [LARGE SCALE GENOMIC DNA]</scope>
    <source>
        <strain evidence="1 2">DGU41</strain>
    </source>
</reference>
<evidence type="ECO:0000313" key="2">
    <source>
        <dbReference type="Proteomes" id="UP001393056"/>
    </source>
</evidence>
<organism evidence="1 2">
    <name type="scientific">Flavobacterium helocola</name>
    <dbReference type="NCBI Taxonomy" id="3139139"/>
    <lineage>
        <taxon>Bacteria</taxon>
        <taxon>Pseudomonadati</taxon>
        <taxon>Bacteroidota</taxon>
        <taxon>Flavobacteriia</taxon>
        <taxon>Flavobacteriales</taxon>
        <taxon>Flavobacteriaceae</taxon>
        <taxon>Flavobacterium</taxon>
    </lineage>
</organism>